<dbReference type="GO" id="GO:0003677">
    <property type="term" value="F:DNA binding"/>
    <property type="evidence" value="ECO:0007669"/>
    <property type="project" value="UniProtKB-KW"/>
</dbReference>
<dbReference type="OrthoDB" id="3037908at2759"/>
<comment type="subcellular location">
    <subcellularLocation>
        <location evidence="1">Nucleus</location>
    </subcellularLocation>
</comment>
<dbReference type="PANTHER" id="PTHR47338:SF3">
    <property type="entry name" value="C6 FINGER DOMAIN TRANSCRIPTION FACTOR DBAA-RELATED"/>
    <property type="match status" value="1"/>
</dbReference>
<evidence type="ECO:0000256" key="6">
    <source>
        <dbReference type="ARBA" id="ARBA00023242"/>
    </source>
</evidence>
<dbReference type="GO" id="GO:0000981">
    <property type="term" value="F:DNA-binding transcription factor activity, RNA polymerase II-specific"/>
    <property type="evidence" value="ECO:0007669"/>
    <property type="project" value="InterPro"/>
</dbReference>
<dbReference type="GO" id="GO:0008270">
    <property type="term" value="F:zinc ion binding"/>
    <property type="evidence" value="ECO:0007669"/>
    <property type="project" value="InterPro"/>
</dbReference>
<dbReference type="GO" id="GO:0005634">
    <property type="term" value="C:nucleus"/>
    <property type="evidence" value="ECO:0007669"/>
    <property type="project" value="UniProtKB-SubCell"/>
</dbReference>
<dbReference type="Gene3D" id="4.10.240.10">
    <property type="entry name" value="Zn(2)-C6 fungal-type DNA-binding domain"/>
    <property type="match status" value="1"/>
</dbReference>
<dbReference type="InterPro" id="IPR050815">
    <property type="entry name" value="TF_fung"/>
</dbReference>
<dbReference type="Pfam" id="PF00172">
    <property type="entry name" value="Zn_clus"/>
    <property type="match status" value="1"/>
</dbReference>
<dbReference type="CDD" id="cd00067">
    <property type="entry name" value="GAL4"/>
    <property type="match status" value="1"/>
</dbReference>
<keyword evidence="4" id="KW-0238">DNA-binding</keyword>
<name>A0A5N7CF90_PETAA</name>
<dbReference type="SMART" id="SM00066">
    <property type="entry name" value="GAL4"/>
    <property type="match status" value="1"/>
</dbReference>
<dbReference type="PROSITE" id="PS00463">
    <property type="entry name" value="ZN2_CY6_FUNGAL_1"/>
    <property type="match status" value="1"/>
</dbReference>
<dbReference type="GO" id="GO:0009893">
    <property type="term" value="P:positive regulation of metabolic process"/>
    <property type="evidence" value="ECO:0007669"/>
    <property type="project" value="UniProtKB-ARBA"/>
</dbReference>
<evidence type="ECO:0000256" key="2">
    <source>
        <dbReference type="ARBA" id="ARBA00022723"/>
    </source>
</evidence>
<evidence type="ECO:0000256" key="1">
    <source>
        <dbReference type="ARBA" id="ARBA00004123"/>
    </source>
</evidence>
<dbReference type="SMART" id="SM00906">
    <property type="entry name" value="Fungal_trans"/>
    <property type="match status" value="1"/>
</dbReference>
<feature type="domain" description="Zn(2)-C6 fungal-type" evidence="7">
    <location>
        <begin position="20"/>
        <end position="50"/>
    </location>
</feature>
<dbReference type="CDD" id="cd12148">
    <property type="entry name" value="fungal_TF_MHR"/>
    <property type="match status" value="1"/>
</dbReference>
<dbReference type="Pfam" id="PF04082">
    <property type="entry name" value="Fungal_trans"/>
    <property type="match status" value="1"/>
</dbReference>
<gene>
    <name evidence="8" type="ORF">BDV23DRAFT_181221</name>
</gene>
<dbReference type="Proteomes" id="UP000326877">
    <property type="component" value="Unassembled WGS sequence"/>
</dbReference>
<dbReference type="SUPFAM" id="SSF57701">
    <property type="entry name" value="Zn2/Cys6 DNA-binding domain"/>
    <property type="match status" value="1"/>
</dbReference>
<keyword evidence="2" id="KW-0479">Metal-binding</keyword>
<evidence type="ECO:0000313" key="8">
    <source>
        <dbReference type="EMBL" id="KAE8392804.1"/>
    </source>
</evidence>
<dbReference type="InterPro" id="IPR036864">
    <property type="entry name" value="Zn2-C6_fun-type_DNA-bd_sf"/>
</dbReference>
<proteinExistence type="predicted"/>
<dbReference type="InterPro" id="IPR007219">
    <property type="entry name" value="XnlR_reg_dom"/>
</dbReference>
<reference evidence="8" key="1">
    <citation type="submission" date="2019-04" db="EMBL/GenBank/DDBJ databases">
        <title>Friends and foes A comparative genomics studyof 23 Aspergillus species from section Flavi.</title>
        <authorList>
            <consortium name="DOE Joint Genome Institute"/>
            <person name="Kjaerbolling I."/>
            <person name="Vesth T."/>
            <person name="Frisvad J.C."/>
            <person name="Nybo J.L."/>
            <person name="Theobald S."/>
            <person name="Kildgaard S."/>
            <person name="Isbrandt T."/>
            <person name="Kuo A."/>
            <person name="Sato A."/>
            <person name="Lyhne E.K."/>
            <person name="Kogle M.E."/>
            <person name="Wiebenga A."/>
            <person name="Kun R.S."/>
            <person name="Lubbers R.J."/>
            <person name="Makela M.R."/>
            <person name="Barry K."/>
            <person name="Chovatia M."/>
            <person name="Clum A."/>
            <person name="Daum C."/>
            <person name="Haridas S."/>
            <person name="He G."/>
            <person name="LaButti K."/>
            <person name="Lipzen A."/>
            <person name="Mondo S."/>
            <person name="Riley R."/>
            <person name="Salamov A."/>
            <person name="Simmons B.A."/>
            <person name="Magnuson J.K."/>
            <person name="Henrissat B."/>
            <person name="Mortensen U.H."/>
            <person name="Larsen T.O."/>
            <person name="Devries R.P."/>
            <person name="Grigoriev I.V."/>
            <person name="Machida M."/>
            <person name="Baker S.E."/>
            <person name="Andersen M.R."/>
        </authorList>
    </citation>
    <scope>NUCLEOTIDE SEQUENCE [LARGE SCALE GENOMIC DNA]</scope>
    <source>
        <strain evidence="8">IBT 14317</strain>
    </source>
</reference>
<evidence type="ECO:0000256" key="4">
    <source>
        <dbReference type="ARBA" id="ARBA00023125"/>
    </source>
</evidence>
<dbReference type="PROSITE" id="PS50048">
    <property type="entry name" value="ZN2_CY6_FUNGAL_2"/>
    <property type="match status" value="1"/>
</dbReference>
<organism evidence="8">
    <name type="scientific">Petromyces alliaceus</name>
    <name type="common">Aspergillus alliaceus</name>
    <dbReference type="NCBI Taxonomy" id="209559"/>
    <lineage>
        <taxon>Eukaryota</taxon>
        <taxon>Fungi</taxon>
        <taxon>Dikarya</taxon>
        <taxon>Ascomycota</taxon>
        <taxon>Pezizomycotina</taxon>
        <taxon>Eurotiomycetes</taxon>
        <taxon>Eurotiomycetidae</taxon>
        <taxon>Eurotiales</taxon>
        <taxon>Aspergillaceae</taxon>
        <taxon>Aspergillus</taxon>
        <taxon>Aspergillus subgen. Circumdati</taxon>
    </lineage>
</organism>
<protein>
    <submittedName>
        <fullName evidence="8">Fungal-specific transcription factor domain-containing protein</fullName>
    </submittedName>
</protein>
<evidence type="ECO:0000259" key="7">
    <source>
        <dbReference type="PROSITE" id="PS50048"/>
    </source>
</evidence>
<dbReference type="EMBL" id="ML735234">
    <property type="protein sequence ID" value="KAE8392804.1"/>
    <property type="molecule type" value="Genomic_DNA"/>
</dbReference>
<keyword evidence="6" id="KW-0539">Nucleus</keyword>
<dbReference type="PANTHER" id="PTHR47338">
    <property type="entry name" value="ZN(II)2CYS6 TRANSCRIPTION FACTOR (EUROFUNG)-RELATED"/>
    <property type="match status" value="1"/>
</dbReference>
<dbReference type="InterPro" id="IPR001138">
    <property type="entry name" value="Zn2Cys6_DnaBD"/>
</dbReference>
<sequence>MAPNAEANPTIAARGRQRAACDECRRRKLRCDGQQPQCSVCQETGVVCEVTQRAVRGPKKGHLRALKSRLVHLEAMLESRVPAQQRQQELLDNTRCSNEPTLSASPVEVAGTAAVDPTGPWLPDTRASSASESAAFLPSGVLPDLLASLSHEVPCSSTLPVPNTCTPPTDVLQAELDQLYLDRVHPSIPILHQRRYLSWSKSSTKTMPRRCLQYAMWTLASLLSAQFRDMIEPFYMETKQMLENLSADGDDHSSVGVELAQAWVLLAVFESMRSYHRQAWMSAGRAFRLVQAMHYHEIDSPNDKHDTSSSKRGDFIEVEERRRVFWMAYFLDHIISIRDDWPITLNEHVICTRLPASDTGFQSGHHELGPFLSEAMTEPTLKVRSSFNECLILATICGRSLLQSQRYHISKAYGDMVLGWTEQRRWLDSLLTSRLQAILQCYPSPTEAYDPLLLFASILGQATVVYFCKAMAGSVATPVDPLLGNSELSNYQNRALEASATLIHLATTLRELPFSKIHPLMPMPLFICAEFLYDNIHNGEFFRLHLQELFHIFRELKNINNHQQSYLDLLPQSCISKTNELFKYTINGAI</sequence>
<accession>A0A5N7CF90</accession>
<evidence type="ECO:0000256" key="5">
    <source>
        <dbReference type="ARBA" id="ARBA00023163"/>
    </source>
</evidence>
<keyword evidence="5" id="KW-0804">Transcription</keyword>
<dbReference type="AlphaFoldDB" id="A0A5N7CF90"/>
<evidence type="ECO:0000256" key="3">
    <source>
        <dbReference type="ARBA" id="ARBA00023015"/>
    </source>
</evidence>
<dbReference type="GO" id="GO:0006351">
    <property type="term" value="P:DNA-templated transcription"/>
    <property type="evidence" value="ECO:0007669"/>
    <property type="project" value="InterPro"/>
</dbReference>
<keyword evidence="3" id="KW-0805">Transcription regulation</keyword>